<name>A0A396I5Z7_MEDTR</name>
<organism evidence="2">
    <name type="scientific">Medicago truncatula</name>
    <name type="common">Barrel medic</name>
    <name type="synonym">Medicago tribuloides</name>
    <dbReference type="NCBI Taxonomy" id="3880"/>
    <lineage>
        <taxon>Eukaryota</taxon>
        <taxon>Viridiplantae</taxon>
        <taxon>Streptophyta</taxon>
        <taxon>Embryophyta</taxon>
        <taxon>Tracheophyta</taxon>
        <taxon>Spermatophyta</taxon>
        <taxon>Magnoliopsida</taxon>
        <taxon>eudicotyledons</taxon>
        <taxon>Gunneridae</taxon>
        <taxon>Pentapetalae</taxon>
        <taxon>rosids</taxon>
        <taxon>fabids</taxon>
        <taxon>Fabales</taxon>
        <taxon>Fabaceae</taxon>
        <taxon>Papilionoideae</taxon>
        <taxon>50 kb inversion clade</taxon>
        <taxon>NPAAA clade</taxon>
        <taxon>Hologalegina</taxon>
        <taxon>IRL clade</taxon>
        <taxon>Trifolieae</taxon>
        <taxon>Medicago</taxon>
    </lineage>
</organism>
<evidence type="ECO:0000256" key="1">
    <source>
        <dbReference type="SAM" id="MobiDB-lite"/>
    </source>
</evidence>
<feature type="compositionally biased region" description="Polar residues" evidence="1">
    <location>
        <begin position="24"/>
        <end position="47"/>
    </location>
</feature>
<comment type="caution">
    <text evidence="2">The sequence shown here is derived from an EMBL/GenBank/DDBJ whole genome shotgun (WGS) entry which is preliminary data.</text>
</comment>
<protein>
    <submittedName>
        <fullName evidence="2">Uncharacterized protein</fullName>
    </submittedName>
</protein>
<proteinExistence type="predicted"/>
<reference evidence="2" key="1">
    <citation type="journal article" date="2018" name="Nat. Plants">
        <title>Whole-genome landscape of Medicago truncatula symbiotic genes.</title>
        <authorList>
            <person name="Pecrix Y."/>
            <person name="Gamas P."/>
            <person name="Carrere S."/>
        </authorList>
    </citation>
    <scope>NUCLEOTIDE SEQUENCE</scope>
    <source>
        <tissue evidence="2">Leaves</tissue>
    </source>
</reference>
<sequence length="89" mass="9936">MLISRILDIVNRISEPQSHRTETSIEPSISQNSESNPLTHPLKSQSIPQSLRILNQTSVSNSQVQSPSPHLNLNRRVICANICSRPVQI</sequence>
<dbReference type="EMBL" id="PSQE01000004">
    <property type="protein sequence ID" value="RHN60218.1"/>
    <property type="molecule type" value="Genomic_DNA"/>
</dbReference>
<dbReference type="Gramene" id="rna22481">
    <property type="protein sequence ID" value="RHN60218.1"/>
    <property type="gene ID" value="gene22481"/>
</dbReference>
<feature type="region of interest" description="Disordered" evidence="1">
    <location>
        <begin position="14"/>
        <end position="47"/>
    </location>
</feature>
<evidence type="ECO:0000313" key="2">
    <source>
        <dbReference type="EMBL" id="RHN60218.1"/>
    </source>
</evidence>
<gene>
    <name evidence="2" type="ORF">MtrunA17_Chr4g0023241</name>
</gene>
<accession>A0A396I5Z7</accession>
<dbReference type="AlphaFoldDB" id="A0A396I5Z7"/>
<dbReference type="Proteomes" id="UP000265566">
    <property type="component" value="Chromosome 4"/>
</dbReference>